<evidence type="ECO:0000313" key="1">
    <source>
        <dbReference type="EMBL" id="CAH1737409.1"/>
    </source>
</evidence>
<proteinExistence type="predicted"/>
<dbReference type="AlphaFoldDB" id="A0A9P0NRZ5"/>
<keyword evidence="2" id="KW-1185">Reference proteome</keyword>
<reference evidence="1" key="1">
    <citation type="submission" date="2022-02" db="EMBL/GenBank/DDBJ databases">
        <authorList>
            <person name="King R."/>
        </authorList>
    </citation>
    <scope>NUCLEOTIDE SEQUENCE</scope>
</reference>
<accession>A0A9P0NRZ5</accession>
<dbReference type="EMBL" id="OU899037">
    <property type="protein sequence ID" value="CAH1737409.1"/>
    <property type="molecule type" value="Genomic_DNA"/>
</dbReference>
<reference evidence="1" key="2">
    <citation type="submission" date="2022-10" db="EMBL/GenBank/DDBJ databases">
        <authorList>
            <consortium name="ENA_rothamsted_submissions"/>
            <consortium name="culmorum"/>
            <person name="King R."/>
        </authorList>
    </citation>
    <scope>NUCLEOTIDE SEQUENCE</scope>
</reference>
<sequence length="154" mass="18493">MQYQSTCRIIVITWVDQNLDGLSELTPKSARCRVYEVDISYPQHLHDMHNDLPFLLQNSIPHGSKVRKLMATFERKENYIVHYRNLQQAIDNELIVEKVHRVLEFIQSDWLAKYIQLNTKMRKKARNEFLVFNFSVQFRTELNFELDPERHTDI</sequence>
<evidence type="ECO:0000313" key="2">
    <source>
        <dbReference type="Proteomes" id="UP001154329"/>
    </source>
</evidence>
<name>A0A9P0NRZ5_APHGO</name>
<dbReference type="InterPro" id="IPR043502">
    <property type="entry name" value="DNA/RNA_pol_sf"/>
</dbReference>
<gene>
    <name evidence="1" type="ORF">APHIGO_LOCUS10946</name>
</gene>
<dbReference type="SUPFAM" id="SSF56672">
    <property type="entry name" value="DNA/RNA polymerases"/>
    <property type="match status" value="1"/>
</dbReference>
<dbReference type="GO" id="GO:0071897">
    <property type="term" value="P:DNA biosynthetic process"/>
    <property type="evidence" value="ECO:0007669"/>
    <property type="project" value="UniProtKB-ARBA"/>
</dbReference>
<protein>
    <submittedName>
        <fullName evidence="1">Uncharacterized protein</fullName>
    </submittedName>
</protein>
<organism evidence="1 2">
    <name type="scientific">Aphis gossypii</name>
    <name type="common">Cotton aphid</name>
    <dbReference type="NCBI Taxonomy" id="80765"/>
    <lineage>
        <taxon>Eukaryota</taxon>
        <taxon>Metazoa</taxon>
        <taxon>Ecdysozoa</taxon>
        <taxon>Arthropoda</taxon>
        <taxon>Hexapoda</taxon>
        <taxon>Insecta</taxon>
        <taxon>Pterygota</taxon>
        <taxon>Neoptera</taxon>
        <taxon>Paraneoptera</taxon>
        <taxon>Hemiptera</taxon>
        <taxon>Sternorrhyncha</taxon>
        <taxon>Aphidomorpha</taxon>
        <taxon>Aphidoidea</taxon>
        <taxon>Aphididae</taxon>
        <taxon>Aphidini</taxon>
        <taxon>Aphis</taxon>
        <taxon>Aphis</taxon>
    </lineage>
</organism>
<dbReference type="Proteomes" id="UP001154329">
    <property type="component" value="Chromosome 4"/>
</dbReference>